<evidence type="ECO:0000256" key="5">
    <source>
        <dbReference type="ARBA" id="ARBA00022792"/>
    </source>
</evidence>
<evidence type="ECO:0000313" key="10">
    <source>
        <dbReference type="Proteomes" id="UP000694920"/>
    </source>
</evidence>
<dbReference type="InterPro" id="IPR036548">
    <property type="entry name" value="Cyt_c_oxidase_su8_sf"/>
</dbReference>
<dbReference type="InterPro" id="IPR003205">
    <property type="entry name" value="Cyt_c_oxidase_su8"/>
</dbReference>
<comment type="similarity">
    <text evidence="3">Belongs to the cytochrome c oxidase VIII family.</text>
</comment>
<keyword evidence="10" id="KW-1185">Reference proteome</keyword>
<evidence type="ECO:0000256" key="7">
    <source>
        <dbReference type="ARBA" id="ARBA00023128"/>
    </source>
</evidence>
<keyword evidence="8 9" id="KW-0472">Membrane</keyword>
<reference evidence="11" key="1">
    <citation type="submission" date="2025-08" db="UniProtKB">
        <authorList>
            <consortium name="RefSeq"/>
        </authorList>
    </citation>
    <scope>IDENTIFICATION</scope>
</reference>
<evidence type="ECO:0000256" key="1">
    <source>
        <dbReference type="ARBA" id="ARBA00004434"/>
    </source>
</evidence>
<evidence type="ECO:0000256" key="6">
    <source>
        <dbReference type="ARBA" id="ARBA00022989"/>
    </source>
</evidence>
<dbReference type="GO" id="GO:0045277">
    <property type="term" value="C:respiratory chain complex IV"/>
    <property type="evidence" value="ECO:0007669"/>
    <property type="project" value="InterPro"/>
</dbReference>
<evidence type="ECO:0000256" key="8">
    <source>
        <dbReference type="ARBA" id="ARBA00023136"/>
    </source>
</evidence>
<comment type="subcellular location">
    <subcellularLocation>
        <location evidence="1">Mitochondrion inner membrane</location>
        <topology evidence="1">Single-pass membrane protein</topology>
    </subcellularLocation>
</comment>
<dbReference type="GO" id="GO:0005743">
    <property type="term" value="C:mitochondrial inner membrane"/>
    <property type="evidence" value="ECO:0007669"/>
    <property type="project" value="UniProtKB-SubCell"/>
</dbReference>
<gene>
    <name evidence="11" type="primary">LOC107265725</name>
</gene>
<sequence>MLALQKSWRLMPRVAGQQRTLVSGPPRVRVSFPEKLAHGATMAAGILFTPLWVLSHIKTYRH</sequence>
<comment type="pathway">
    <text evidence="2">Energy metabolism; oxidative phosphorylation.</text>
</comment>
<proteinExistence type="inferred from homology"/>
<keyword evidence="5" id="KW-0999">Mitochondrion inner membrane</keyword>
<dbReference type="Proteomes" id="UP000694920">
    <property type="component" value="Unplaced"/>
</dbReference>
<dbReference type="GeneID" id="107265725"/>
<name>A0AAJ7BP53_CEPCN</name>
<dbReference type="KEGG" id="ccin:107265725"/>
<evidence type="ECO:0000313" key="11">
    <source>
        <dbReference type="RefSeq" id="XP_015590951.1"/>
    </source>
</evidence>
<keyword evidence="7" id="KW-0496">Mitochondrion</keyword>
<dbReference type="AlphaFoldDB" id="A0AAJ7BP53"/>
<protein>
    <submittedName>
        <fullName evidence="11">Uncharacterized protein LOC107265725</fullName>
    </submittedName>
</protein>
<organism evidence="10 11">
    <name type="scientific">Cephus cinctus</name>
    <name type="common">Wheat stem sawfly</name>
    <dbReference type="NCBI Taxonomy" id="211228"/>
    <lineage>
        <taxon>Eukaryota</taxon>
        <taxon>Metazoa</taxon>
        <taxon>Ecdysozoa</taxon>
        <taxon>Arthropoda</taxon>
        <taxon>Hexapoda</taxon>
        <taxon>Insecta</taxon>
        <taxon>Pterygota</taxon>
        <taxon>Neoptera</taxon>
        <taxon>Endopterygota</taxon>
        <taxon>Hymenoptera</taxon>
        <taxon>Cephoidea</taxon>
        <taxon>Cephidae</taxon>
        <taxon>Cephus</taxon>
    </lineage>
</organism>
<feature type="transmembrane region" description="Helical" evidence="9">
    <location>
        <begin position="36"/>
        <end position="54"/>
    </location>
</feature>
<dbReference type="GO" id="GO:0006123">
    <property type="term" value="P:mitochondrial electron transport, cytochrome c to oxygen"/>
    <property type="evidence" value="ECO:0007669"/>
    <property type="project" value="InterPro"/>
</dbReference>
<evidence type="ECO:0000256" key="9">
    <source>
        <dbReference type="SAM" id="Phobius"/>
    </source>
</evidence>
<dbReference type="PANTHER" id="PTHR16717">
    <property type="entry name" value="CYTOCHROME C OXIDASE POLYPEPTIDE VIII"/>
    <property type="match status" value="1"/>
</dbReference>
<dbReference type="Gene3D" id="4.10.81.10">
    <property type="entry name" value="Cytochrome c oxidase, subunit 8"/>
    <property type="match status" value="1"/>
</dbReference>
<dbReference type="PANTHER" id="PTHR16717:SF5">
    <property type="entry name" value="CYTOCHROME C OXIDASE SUBUNIT 8, ISOFORM A"/>
    <property type="match status" value="1"/>
</dbReference>
<accession>A0AAJ7BP53</accession>
<evidence type="ECO:0000256" key="4">
    <source>
        <dbReference type="ARBA" id="ARBA00022692"/>
    </source>
</evidence>
<evidence type="ECO:0000256" key="3">
    <source>
        <dbReference type="ARBA" id="ARBA00010117"/>
    </source>
</evidence>
<dbReference type="RefSeq" id="XP_015590951.1">
    <property type="nucleotide sequence ID" value="XM_015735465.2"/>
</dbReference>
<evidence type="ECO:0000256" key="2">
    <source>
        <dbReference type="ARBA" id="ARBA00004673"/>
    </source>
</evidence>
<keyword evidence="4 9" id="KW-0812">Transmembrane</keyword>
<dbReference type="Pfam" id="PF02285">
    <property type="entry name" value="COX8"/>
    <property type="match status" value="1"/>
</dbReference>
<keyword evidence="6 9" id="KW-1133">Transmembrane helix</keyword>